<keyword evidence="3" id="KW-1185">Reference proteome</keyword>
<feature type="domain" description="Endoribonuclease L-PSP/chorismate mutase-like" evidence="1">
    <location>
        <begin position="8"/>
        <end position="135"/>
    </location>
</feature>
<dbReference type="Gene3D" id="3.30.1330.40">
    <property type="entry name" value="RutC-like"/>
    <property type="match status" value="1"/>
</dbReference>
<reference evidence="2 3" key="1">
    <citation type="journal article" date="2015" name="Genome Announc.">
        <title>Complete Genome Sequence of Cupriavidus basilensis 4G11, Isolated from the Oak Ridge Field Research Center Site.</title>
        <authorList>
            <person name="Ray J."/>
            <person name="Waters R.J."/>
            <person name="Skerker J.M."/>
            <person name="Kuehl J.V."/>
            <person name="Price M.N."/>
            <person name="Huang J."/>
            <person name="Chakraborty R."/>
            <person name="Arkin A.P."/>
            <person name="Deutschbauer A."/>
        </authorList>
    </citation>
    <scope>NUCLEOTIDE SEQUENCE [LARGE SCALE GENOMIC DNA]</scope>
    <source>
        <strain evidence="2">4G11</strain>
    </source>
</reference>
<dbReference type="EMBL" id="CP010537">
    <property type="protein sequence ID" value="AJG22831.1"/>
    <property type="molecule type" value="Genomic_DNA"/>
</dbReference>
<gene>
    <name evidence="2" type="ORF">RR42_s1243</name>
</gene>
<dbReference type="CDD" id="cd02199">
    <property type="entry name" value="YjgF_YER057c_UK114_like_1"/>
    <property type="match status" value="1"/>
</dbReference>
<organism evidence="2 3">
    <name type="scientific">Cupriavidus basilensis</name>
    <dbReference type="NCBI Taxonomy" id="68895"/>
    <lineage>
        <taxon>Bacteria</taxon>
        <taxon>Pseudomonadati</taxon>
        <taxon>Pseudomonadota</taxon>
        <taxon>Betaproteobacteria</taxon>
        <taxon>Burkholderiales</taxon>
        <taxon>Burkholderiaceae</taxon>
        <taxon>Cupriavidus</taxon>
    </lineage>
</organism>
<dbReference type="PANTHER" id="PTHR43760">
    <property type="entry name" value="ENDORIBONUCLEASE-RELATED"/>
    <property type="match status" value="1"/>
</dbReference>
<proteinExistence type="predicted"/>
<dbReference type="InterPro" id="IPR013813">
    <property type="entry name" value="Endoribo_LPSP/chorism_mut-like"/>
</dbReference>
<dbReference type="Pfam" id="PF14588">
    <property type="entry name" value="YjgF_endoribonc"/>
    <property type="match status" value="1"/>
</dbReference>
<dbReference type="SUPFAM" id="SSF55298">
    <property type="entry name" value="YjgF-like"/>
    <property type="match status" value="1"/>
</dbReference>
<dbReference type="InterPro" id="IPR035959">
    <property type="entry name" value="RutC-like_sf"/>
</dbReference>
<evidence type="ECO:0000313" key="2">
    <source>
        <dbReference type="EMBL" id="AJG22831.1"/>
    </source>
</evidence>
<evidence type="ECO:0000313" key="3">
    <source>
        <dbReference type="Proteomes" id="UP000031843"/>
    </source>
</evidence>
<protein>
    <submittedName>
        <fullName evidence="2">Putative translation initiation inhibitor, yjgF family</fullName>
    </submittedName>
</protein>
<dbReference type="PANTHER" id="PTHR43760:SF1">
    <property type="entry name" value="ENDORIBONUCLEASE L-PSP_CHORISMATE MUTASE-LIKE DOMAIN-CONTAINING PROTEIN"/>
    <property type="match status" value="1"/>
</dbReference>
<dbReference type="Proteomes" id="UP000031843">
    <property type="component" value="Chromosome secondary"/>
</dbReference>
<dbReference type="RefSeq" id="WP_043354463.1">
    <property type="nucleotide sequence ID" value="NZ_CP010537.1"/>
</dbReference>
<accession>A0A0C4YQF6</accession>
<dbReference type="AlphaFoldDB" id="A0A0C4YQF6"/>
<dbReference type="OrthoDB" id="8587942at2"/>
<dbReference type="KEGG" id="cbw:RR42_s1243"/>
<sequence length="157" mass="16119">MTLSLSARVAELGLTLEAAAAPAANYVSFVQDGNQLYISGQISREHGQAAYLGRLGDNISDEDGVRAARLSALGILSQIAAATGDRLDRVARVVRLGVFVACTPDFNRQSAIANGASDLMVQVFGDAGRHARSAVGVASLPAGVAVEVEAVISLTPA</sequence>
<name>A0A0C4YQF6_9BURK</name>
<evidence type="ECO:0000259" key="1">
    <source>
        <dbReference type="Pfam" id="PF14588"/>
    </source>
</evidence>
<dbReference type="STRING" id="68895.RR42_s1243"/>